<organism evidence="17 18">
    <name type="scientific">Oikopleura dioica</name>
    <name type="common">Tunicate</name>
    <dbReference type="NCBI Taxonomy" id="34765"/>
    <lineage>
        <taxon>Eukaryota</taxon>
        <taxon>Metazoa</taxon>
        <taxon>Chordata</taxon>
        <taxon>Tunicata</taxon>
        <taxon>Appendicularia</taxon>
        <taxon>Copelata</taxon>
        <taxon>Oikopleuridae</taxon>
        <taxon>Oikopleura</taxon>
    </lineage>
</organism>
<dbReference type="Gene3D" id="1.20.58.390">
    <property type="entry name" value="Neurotransmitter-gated ion-channel transmembrane domain"/>
    <property type="match status" value="2"/>
</dbReference>
<keyword evidence="10" id="KW-0325">Glycoprotein</keyword>
<dbReference type="InterPro" id="IPR036734">
    <property type="entry name" value="Neur_chan_lig-bd_sf"/>
</dbReference>
<evidence type="ECO:0000259" key="15">
    <source>
        <dbReference type="Pfam" id="PF02931"/>
    </source>
</evidence>
<name>A0ABN7SPI9_OIKDI</name>
<evidence type="ECO:0000256" key="2">
    <source>
        <dbReference type="ARBA" id="ARBA00022475"/>
    </source>
</evidence>
<feature type="transmembrane region" description="Helical" evidence="14">
    <location>
        <begin position="240"/>
        <end position="258"/>
    </location>
</feature>
<evidence type="ECO:0000256" key="7">
    <source>
        <dbReference type="ARBA" id="ARBA00023136"/>
    </source>
</evidence>
<evidence type="ECO:0000256" key="6">
    <source>
        <dbReference type="ARBA" id="ARBA00023065"/>
    </source>
</evidence>
<dbReference type="PRINTS" id="PR00254">
    <property type="entry name" value="NICOTINICR"/>
</dbReference>
<evidence type="ECO:0000313" key="18">
    <source>
        <dbReference type="Proteomes" id="UP001158576"/>
    </source>
</evidence>
<dbReference type="CDD" id="cd18997">
    <property type="entry name" value="LGIC_ECD_nAChR"/>
    <property type="match status" value="1"/>
</dbReference>
<evidence type="ECO:0000256" key="9">
    <source>
        <dbReference type="ARBA" id="ARBA00023170"/>
    </source>
</evidence>
<keyword evidence="4 14" id="KW-1133">Transmembrane helix</keyword>
<evidence type="ECO:0000259" key="16">
    <source>
        <dbReference type="Pfam" id="PF02932"/>
    </source>
</evidence>
<dbReference type="PANTHER" id="PTHR18945">
    <property type="entry name" value="NEUROTRANSMITTER GATED ION CHANNEL"/>
    <property type="match status" value="1"/>
</dbReference>
<dbReference type="PROSITE" id="PS00236">
    <property type="entry name" value="NEUROTR_ION_CHANNEL"/>
    <property type="match status" value="1"/>
</dbReference>
<dbReference type="Proteomes" id="UP001158576">
    <property type="component" value="Chromosome 1"/>
</dbReference>
<keyword evidence="2" id="KW-1003">Cell membrane</keyword>
<dbReference type="InterPro" id="IPR018000">
    <property type="entry name" value="Neurotransmitter_ion_chnl_CS"/>
</dbReference>
<keyword evidence="9" id="KW-0675">Receptor</keyword>
<dbReference type="SUPFAM" id="SSF63712">
    <property type="entry name" value="Nicotinic receptor ligand binding domain-like"/>
    <property type="match status" value="1"/>
</dbReference>
<reference evidence="17 18" key="1">
    <citation type="submission" date="2021-04" db="EMBL/GenBank/DDBJ databases">
        <authorList>
            <person name="Bliznina A."/>
        </authorList>
    </citation>
    <scope>NUCLEOTIDE SEQUENCE [LARGE SCALE GENOMIC DNA]</scope>
</reference>
<evidence type="ECO:0000256" key="5">
    <source>
        <dbReference type="ARBA" id="ARBA00023018"/>
    </source>
</evidence>
<evidence type="ECO:0000256" key="3">
    <source>
        <dbReference type="ARBA" id="ARBA00022692"/>
    </source>
</evidence>
<evidence type="ECO:0000256" key="14">
    <source>
        <dbReference type="RuleBase" id="RU000687"/>
    </source>
</evidence>
<dbReference type="PRINTS" id="PR00252">
    <property type="entry name" value="NRIONCHANNEL"/>
</dbReference>
<keyword evidence="7 14" id="KW-0472">Membrane</keyword>
<keyword evidence="14" id="KW-0732">Signal</keyword>
<evidence type="ECO:0000313" key="17">
    <source>
        <dbReference type="EMBL" id="CAG5105233.1"/>
    </source>
</evidence>
<keyword evidence="18" id="KW-1185">Reference proteome</keyword>
<feature type="transmembrane region" description="Helical" evidence="14">
    <location>
        <begin position="270"/>
        <end position="292"/>
    </location>
</feature>
<comment type="subcellular location">
    <subcellularLocation>
        <location evidence="13">Synaptic cell membrane</location>
        <topology evidence="13">Multi-pass membrane protein</topology>
    </subcellularLocation>
</comment>
<keyword evidence="12 14" id="KW-0407">Ion channel</keyword>
<feature type="chain" id="PRO_5045010769" evidence="14">
    <location>
        <begin position="21"/>
        <end position="495"/>
    </location>
</feature>
<keyword evidence="11" id="KW-1071">Ligand-gated ion channel</keyword>
<proteinExistence type="inferred from homology"/>
<protein>
    <submittedName>
        <fullName evidence="17">Oidioi.mRNA.OKI2018_I69.chr1.g1946.t1.cds</fullName>
    </submittedName>
</protein>
<gene>
    <name evidence="17" type="ORF">OKIOD_LOCUS10711</name>
</gene>
<evidence type="ECO:0000256" key="10">
    <source>
        <dbReference type="ARBA" id="ARBA00023180"/>
    </source>
</evidence>
<dbReference type="Pfam" id="PF02931">
    <property type="entry name" value="Neur_chan_LBD"/>
    <property type="match status" value="1"/>
</dbReference>
<dbReference type="Gene3D" id="2.70.170.10">
    <property type="entry name" value="Neurotransmitter-gated ion-channel ligand-binding domain"/>
    <property type="match status" value="1"/>
</dbReference>
<feature type="domain" description="Neurotransmitter-gated ion-channel ligand-binding" evidence="15">
    <location>
        <begin position="51"/>
        <end position="208"/>
    </location>
</feature>
<feature type="transmembrane region" description="Helical" evidence="14">
    <location>
        <begin position="209"/>
        <end position="233"/>
    </location>
</feature>
<feature type="signal peptide" evidence="14">
    <location>
        <begin position="1"/>
        <end position="20"/>
    </location>
</feature>
<dbReference type="SUPFAM" id="SSF90112">
    <property type="entry name" value="Neurotransmitter-gated ion-channel transmembrane pore"/>
    <property type="match status" value="1"/>
</dbReference>
<keyword evidence="8" id="KW-1015">Disulfide bond</keyword>
<keyword evidence="6 14" id="KW-0406">Ion transport</keyword>
<keyword evidence="5" id="KW-0770">Synapse</keyword>
<keyword evidence="1 14" id="KW-0813">Transport</keyword>
<feature type="transmembrane region" description="Helical" evidence="14">
    <location>
        <begin position="400"/>
        <end position="425"/>
    </location>
</feature>
<evidence type="ECO:0000256" key="13">
    <source>
        <dbReference type="ARBA" id="ARBA00034099"/>
    </source>
</evidence>
<dbReference type="CDD" id="cd19064">
    <property type="entry name" value="LGIC_TM_nAChR"/>
    <property type="match status" value="1"/>
</dbReference>
<dbReference type="InterPro" id="IPR006029">
    <property type="entry name" value="Neurotrans-gated_channel_TM"/>
</dbReference>
<evidence type="ECO:0000256" key="8">
    <source>
        <dbReference type="ARBA" id="ARBA00023157"/>
    </source>
</evidence>
<dbReference type="InterPro" id="IPR036719">
    <property type="entry name" value="Neuro-gated_channel_TM_sf"/>
</dbReference>
<keyword evidence="3 14" id="KW-0812">Transmembrane</keyword>
<dbReference type="InterPro" id="IPR006201">
    <property type="entry name" value="Neur_channel"/>
</dbReference>
<accession>A0ABN7SPI9</accession>
<dbReference type="InterPro" id="IPR002394">
    <property type="entry name" value="Nicotinic_acetylcholine_rcpt"/>
</dbReference>
<feature type="domain" description="Neurotransmitter-gated ion-channel transmembrane" evidence="16">
    <location>
        <begin position="215"/>
        <end position="425"/>
    </location>
</feature>
<evidence type="ECO:0000256" key="1">
    <source>
        <dbReference type="ARBA" id="ARBA00022448"/>
    </source>
</evidence>
<evidence type="ECO:0000256" key="4">
    <source>
        <dbReference type="ARBA" id="ARBA00022989"/>
    </source>
</evidence>
<comment type="similarity">
    <text evidence="14">Belongs to the ligand-gated ion channel (TC 1.A.9) family.</text>
</comment>
<dbReference type="EMBL" id="OU015566">
    <property type="protein sequence ID" value="CAG5105233.1"/>
    <property type="molecule type" value="Genomic_DNA"/>
</dbReference>
<dbReference type="InterPro" id="IPR038050">
    <property type="entry name" value="Neuro_actylchol_rec"/>
</dbReference>
<evidence type="ECO:0000256" key="12">
    <source>
        <dbReference type="ARBA" id="ARBA00023303"/>
    </source>
</evidence>
<sequence>MNVLSKVVFWLLAVVSGKQGITEKLLEKLFVTNDYNPDVRPVYDAAEPVVDDRLAWDPAEYGNIKYLHIPSDNLWKPDLAIYNNADGDFIIMEMVRAKVSHTGAVVWKPPIIAKTFCEILVADFPFDTQNCTMKIGTWTHSQFHIDIVSFDEGFQELSCCQEGDLSAYEQNGEWELLRTGCWKHYVKYDCCEEIYLDTTFHVILKRRPLYLILNIVFPTILFSLLSCAVFYLPADECEKITLCISVLLSLVVFLLVIVDTIPPTASAVPMLGIYILFTMALNSFSIVLTVVVENVHHRGPETHEMPAWMRKIFIDFLPRVLFPSTMKTLSPHGPEEPTMAGIFKGTQRYRQIAKLTSGDDSSDPLLLNSDVRRAIMGVEYMAKSFKEEEYYNRSRAEWKYVAFVLDQLLLYVFIATCLLGSIAIFGTNSIDLLMAAWQTKKQDGYMDPKEIYPNQDICFPYFSEDDMEIVLAEQEHLREMKQLQDEINYELTGRH</sequence>
<dbReference type="InterPro" id="IPR006202">
    <property type="entry name" value="Neur_chan_lig-bd"/>
</dbReference>
<evidence type="ECO:0000256" key="11">
    <source>
        <dbReference type="ARBA" id="ARBA00023286"/>
    </source>
</evidence>
<dbReference type="Pfam" id="PF02932">
    <property type="entry name" value="Neur_chan_memb"/>
    <property type="match status" value="1"/>
</dbReference>